<feature type="signal peptide" evidence="1">
    <location>
        <begin position="1"/>
        <end position="19"/>
    </location>
</feature>
<accession>A0A8S3SP48</accession>
<proteinExistence type="predicted"/>
<dbReference type="AlphaFoldDB" id="A0A8S3SP48"/>
<keyword evidence="4" id="KW-1185">Reference proteome</keyword>
<dbReference type="Pfam" id="PF12248">
    <property type="entry name" value="Methyltransf_FA"/>
    <property type="match status" value="1"/>
</dbReference>
<evidence type="ECO:0000313" key="4">
    <source>
        <dbReference type="Proteomes" id="UP000683360"/>
    </source>
</evidence>
<dbReference type="OrthoDB" id="6092464at2759"/>
<feature type="domain" description="Farnesoic acid O-methyl transferase" evidence="2">
    <location>
        <begin position="56"/>
        <end position="185"/>
    </location>
</feature>
<comment type="caution">
    <text evidence="3">The sequence shown here is derived from an EMBL/GenBank/DDBJ whole genome shotgun (WGS) entry which is preliminary data.</text>
</comment>
<dbReference type="InterPro" id="IPR022041">
    <property type="entry name" value="Methyltransf_FA"/>
</dbReference>
<dbReference type="Proteomes" id="UP000683360">
    <property type="component" value="Unassembled WGS sequence"/>
</dbReference>
<name>A0A8S3SP48_MYTED</name>
<evidence type="ECO:0000313" key="3">
    <source>
        <dbReference type="EMBL" id="CAG2222564.1"/>
    </source>
</evidence>
<feature type="chain" id="PRO_5035913024" description="Farnesoic acid O-methyl transferase domain-containing protein" evidence="1">
    <location>
        <begin position="20"/>
        <end position="282"/>
    </location>
</feature>
<organism evidence="3 4">
    <name type="scientific">Mytilus edulis</name>
    <name type="common">Blue mussel</name>
    <dbReference type="NCBI Taxonomy" id="6550"/>
    <lineage>
        <taxon>Eukaryota</taxon>
        <taxon>Metazoa</taxon>
        <taxon>Spiralia</taxon>
        <taxon>Lophotrochozoa</taxon>
        <taxon>Mollusca</taxon>
        <taxon>Bivalvia</taxon>
        <taxon>Autobranchia</taxon>
        <taxon>Pteriomorphia</taxon>
        <taxon>Mytilida</taxon>
        <taxon>Mytiloidea</taxon>
        <taxon>Mytilidae</taxon>
        <taxon>Mytilinae</taxon>
        <taxon>Mytilus</taxon>
    </lineage>
</organism>
<evidence type="ECO:0000259" key="2">
    <source>
        <dbReference type="Pfam" id="PF12248"/>
    </source>
</evidence>
<gene>
    <name evidence="3" type="ORF">MEDL_35888</name>
</gene>
<protein>
    <recommendedName>
        <fullName evidence="2">Farnesoic acid O-methyl transferase domain-containing protein</fullName>
    </recommendedName>
</protein>
<evidence type="ECO:0000256" key="1">
    <source>
        <dbReference type="SAM" id="SignalP"/>
    </source>
</evidence>
<dbReference type="EMBL" id="CAJPWZ010001757">
    <property type="protein sequence ID" value="CAG2222564.1"/>
    <property type="molecule type" value="Genomic_DNA"/>
</dbReference>
<keyword evidence="1" id="KW-0732">Signal</keyword>
<sequence>MASGQKLFLLSIVALKTLGLVIENTFTTPNIGYKSLFDIADYMQYLVDINKNGLDLSGITTLTFKVKACHDASIIMSNSDDGNSSKPFMNFIIGGWYNQKSAIGRRNDDSLTPGSKQKKIFITPDICQCDEYRPFWISTTNGVLMMGKGLIVGINVIAEWTDLNPFTIRSIGIYTNVGTIGEWKVQIGVVNNLYDGCFSRCTTNYKAVLNILISKKNTSLLECAVLCDTLLTCIGLNYHNQSCELVSLSPGVIRNIPKKQEDGWEFHSKCYRYNGACLWCYF</sequence>
<reference evidence="3" key="1">
    <citation type="submission" date="2021-03" db="EMBL/GenBank/DDBJ databases">
        <authorList>
            <person name="Bekaert M."/>
        </authorList>
    </citation>
    <scope>NUCLEOTIDE SEQUENCE</scope>
</reference>